<name>A0A0D0LKH4_VARPD</name>
<dbReference type="EMBL" id="JXQQ01000097">
    <property type="protein sequence ID" value="KIQ20501.1"/>
    <property type="molecule type" value="Genomic_DNA"/>
</dbReference>
<dbReference type="AlphaFoldDB" id="A0A0D0LKH4"/>
<dbReference type="PIRSF" id="PIRSF028415">
    <property type="entry name" value="UCP028415"/>
    <property type="match status" value="1"/>
</dbReference>
<sequence>MTPPTALSSSSWKTSAVGLLFFLLTAAGNVASAAACMDTATQIPPPSRALAMATFAQQEHQAFGAQTMDAEGRLTYAGDWEAEDIRRAPQNLAPWQRVLGYWRATGVRLRGTDPDAAPDASEPQSIDAALSRAAVIDAPWSAAFVSWIAQRAGLAADEFVFSEAHADYAGAAWKAGLDEAAGRPTRSAMRACDLMRTPPRVGDLVCQARGIGAGYDTFERIGEVLAQRPTGGEALPMHCDVVVNVDAAGFDTVGGNVIQSVTLRRLAFAPGTRLLDPSYLPEGCAPGTTGAAVCIDRHMSRQPWSLLLQWR</sequence>
<feature type="signal peptide" evidence="1">
    <location>
        <begin position="1"/>
        <end position="33"/>
    </location>
</feature>
<evidence type="ECO:0000313" key="4">
    <source>
        <dbReference type="Proteomes" id="UP000032067"/>
    </source>
</evidence>
<evidence type="ECO:0000313" key="3">
    <source>
        <dbReference type="EMBL" id="KIQ20501.1"/>
    </source>
</evidence>
<evidence type="ECO:0000256" key="1">
    <source>
        <dbReference type="SAM" id="SignalP"/>
    </source>
</evidence>
<dbReference type="OrthoDB" id="8836344at2"/>
<dbReference type="RefSeq" id="WP_080898460.1">
    <property type="nucleotide sequence ID" value="NZ_JXQQ01000097.1"/>
</dbReference>
<dbReference type="Proteomes" id="UP000032067">
    <property type="component" value="Unassembled WGS sequence"/>
</dbReference>
<feature type="chain" id="PRO_5002233041" description="DUF2272 domain-containing protein" evidence="1">
    <location>
        <begin position="34"/>
        <end position="311"/>
    </location>
</feature>
<dbReference type="Pfam" id="PF10030">
    <property type="entry name" value="DUF2272"/>
    <property type="match status" value="1"/>
</dbReference>
<evidence type="ECO:0000259" key="2">
    <source>
        <dbReference type="Pfam" id="PF10030"/>
    </source>
</evidence>
<dbReference type="InterPro" id="IPR014545">
    <property type="entry name" value="UCP028415"/>
</dbReference>
<dbReference type="InterPro" id="IPR019262">
    <property type="entry name" value="DUF2272"/>
</dbReference>
<feature type="domain" description="DUF2272" evidence="2">
    <location>
        <begin position="93"/>
        <end position="308"/>
    </location>
</feature>
<protein>
    <recommendedName>
        <fullName evidence="2">DUF2272 domain-containing protein</fullName>
    </recommendedName>
</protein>
<organism evidence="3 4">
    <name type="scientific">Variovorax paradoxus</name>
    <dbReference type="NCBI Taxonomy" id="34073"/>
    <lineage>
        <taxon>Bacteria</taxon>
        <taxon>Pseudomonadati</taxon>
        <taxon>Pseudomonadota</taxon>
        <taxon>Betaproteobacteria</taxon>
        <taxon>Burkholderiales</taxon>
        <taxon>Comamonadaceae</taxon>
        <taxon>Variovorax</taxon>
    </lineage>
</organism>
<comment type="caution">
    <text evidence="3">The sequence shown here is derived from an EMBL/GenBank/DDBJ whole genome shotgun (WGS) entry which is preliminary data.</text>
</comment>
<proteinExistence type="predicted"/>
<reference evidence="3 4" key="1">
    <citation type="submission" date="2014-12" db="EMBL/GenBank/DDBJ databases">
        <title>16Stimator: statistical estimation of ribosomal gene copy numbers from draft genome assemblies.</title>
        <authorList>
            <person name="Perisin M.A."/>
            <person name="Vetter M."/>
            <person name="Gilbert J.A."/>
            <person name="Bergelson J."/>
        </authorList>
    </citation>
    <scope>NUCLEOTIDE SEQUENCE [LARGE SCALE GENOMIC DNA]</scope>
    <source>
        <strain evidence="3 4">MEDvA23</strain>
    </source>
</reference>
<accession>A0A0D0LKH4</accession>
<gene>
    <name evidence="3" type="ORF">RT97_27980</name>
</gene>
<keyword evidence="1" id="KW-0732">Signal</keyword>